<evidence type="ECO:0000313" key="2">
    <source>
        <dbReference type="EMBL" id="BBM53436.1"/>
    </source>
</evidence>
<gene>
    <name evidence="2" type="ORF">JMUB3935_2429</name>
</gene>
<dbReference type="Proteomes" id="UP000321378">
    <property type="component" value="Chromosome"/>
</dbReference>
<evidence type="ECO:0000256" key="1">
    <source>
        <dbReference type="SAM" id="Phobius"/>
    </source>
</evidence>
<proteinExistence type="predicted"/>
<name>A0A510KP16_9FUSO</name>
<keyword evidence="1" id="KW-0472">Membrane</keyword>
<feature type="transmembrane region" description="Helical" evidence="1">
    <location>
        <begin position="26"/>
        <end position="43"/>
    </location>
</feature>
<accession>A0A510KP16</accession>
<organism evidence="2 3">
    <name type="scientific">Leptotrichia trevisanii</name>
    <dbReference type="NCBI Taxonomy" id="109328"/>
    <lineage>
        <taxon>Bacteria</taxon>
        <taxon>Fusobacteriati</taxon>
        <taxon>Fusobacteriota</taxon>
        <taxon>Fusobacteriia</taxon>
        <taxon>Fusobacteriales</taxon>
        <taxon>Leptotrichiaceae</taxon>
        <taxon>Leptotrichia</taxon>
    </lineage>
</organism>
<keyword evidence="1" id="KW-0812">Transmembrane</keyword>
<protein>
    <submittedName>
        <fullName evidence="2">Uncharacterized protein</fullName>
    </submittedName>
</protein>
<keyword evidence="1" id="KW-1133">Transmembrane helix</keyword>
<evidence type="ECO:0000313" key="3">
    <source>
        <dbReference type="Proteomes" id="UP000321378"/>
    </source>
</evidence>
<reference evidence="2 3" key="1">
    <citation type="submission" date="2019-07" db="EMBL/GenBank/DDBJ databases">
        <title>Complete Genome Sequence of Leptotrichia trevisanii Strain JMUB3935.</title>
        <authorList>
            <person name="Watanabe S."/>
            <person name="Cui L."/>
        </authorList>
    </citation>
    <scope>NUCLEOTIDE SEQUENCE [LARGE SCALE GENOMIC DNA]</scope>
    <source>
        <strain evidence="2 3">JMUB3935</strain>
    </source>
</reference>
<feature type="transmembrane region" description="Helical" evidence="1">
    <location>
        <begin position="5"/>
        <end position="20"/>
    </location>
</feature>
<dbReference type="EMBL" id="AP019840">
    <property type="protein sequence ID" value="BBM53436.1"/>
    <property type="molecule type" value="Genomic_DNA"/>
</dbReference>
<dbReference type="AlphaFoldDB" id="A0A510KP16"/>
<sequence length="45" mass="5451">MELKVIIGLIVFLFLLKIFIKITKKVLFFFFVIIIFMLIINYLKL</sequence>